<proteinExistence type="predicted"/>
<keyword evidence="4" id="KW-1185">Reference proteome</keyword>
<dbReference type="EMBL" id="NWUJ01000013">
    <property type="protein sequence ID" value="PFH31728.1"/>
    <property type="molecule type" value="Genomic_DNA"/>
</dbReference>
<dbReference type="VEuPathDB" id="ToxoDB:BESB_022200"/>
<sequence>MMGISRAVLRILLSSAFTADASFATASPDQRDRRIIPRPLLPKTSCGSQGARRPPAEWPSGLRRCVKAAVRKGVGSNPTSVRFSHFLHL</sequence>
<accession>A0A2A9LZ94</accession>
<evidence type="ECO:0000256" key="1">
    <source>
        <dbReference type="SAM" id="MobiDB-lite"/>
    </source>
</evidence>
<evidence type="ECO:0000256" key="2">
    <source>
        <dbReference type="SAM" id="SignalP"/>
    </source>
</evidence>
<feature type="chain" id="PRO_5013400983" description="Secreted protein" evidence="2">
    <location>
        <begin position="27"/>
        <end position="89"/>
    </location>
</feature>
<feature type="signal peptide" evidence="2">
    <location>
        <begin position="1"/>
        <end position="26"/>
    </location>
</feature>
<feature type="region of interest" description="Disordered" evidence="1">
    <location>
        <begin position="28"/>
        <end position="58"/>
    </location>
</feature>
<protein>
    <recommendedName>
        <fullName evidence="5">Secreted protein</fullName>
    </recommendedName>
</protein>
<comment type="caution">
    <text evidence="3">The sequence shown here is derived from an EMBL/GenBank/DDBJ whole genome shotgun (WGS) entry which is preliminary data.</text>
</comment>
<evidence type="ECO:0008006" key="5">
    <source>
        <dbReference type="Google" id="ProtNLM"/>
    </source>
</evidence>
<evidence type="ECO:0000313" key="3">
    <source>
        <dbReference type="EMBL" id="PFH31728.1"/>
    </source>
</evidence>
<dbReference type="RefSeq" id="XP_029215737.1">
    <property type="nucleotide sequence ID" value="XM_029360922.1"/>
</dbReference>
<dbReference type="Proteomes" id="UP000224006">
    <property type="component" value="Chromosome XII"/>
</dbReference>
<organism evidence="3 4">
    <name type="scientific">Besnoitia besnoiti</name>
    <name type="common">Apicomplexan protozoan</name>
    <dbReference type="NCBI Taxonomy" id="94643"/>
    <lineage>
        <taxon>Eukaryota</taxon>
        <taxon>Sar</taxon>
        <taxon>Alveolata</taxon>
        <taxon>Apicomplexa</taxon>
        <taxon>Conoidasida</taxon>
        <taxon>Coccidia</taxon>
        <taxon>Eucoccidiorida</taxon>
        <taxon>Eimeriorina</taxon>
        <taxon>Sarcocystidae</taxon>
        <taxon>Besnoitia</taxon>
    </lineage>
</organism>
<name>A0A2A9LZ94_BESBE</name>
<reference evidence="3 4" key="1">
    <citation type="submission" date="2017-09" db="EMBL/GenBank/DDBJ databases">
        <title>Genome sequencing of Besnoitia besnoiti strain Bb-Ger1.</title>
        <authorList>
            <person name="Schares G."/>
            <person name="Venepally P."/>
            <person name="Lorenzi H.A."/>
        </authorList>
    </citation>
    <scope>NUCLEOTIDE SEQUENCE [LARGE SCALE GENOMIC DNA]</scope>
    <source>
        <strain evidence="3 4">Bb-Ger1</strain>
    </source>
</reference>
<gene>
    <name evidence="3" type="ORF">BESB_022200</name>
</gene>
<dbReference type="GeneID" id="40307280"/>
<evidence type="ECO:0000313" key="4">
    <source>
        <dbReference type="Proteomes" id="UP000224006"/>
    </source>
</evidence>
<dbReference type="KEGG" id="bbes:BESB_022200"/>
<keyword evidence="2" id="KW-0732">Signal</keyword>
<dbReference type="AlphaFoldDB" id="A0A2A9LZ94"/>